<evidence type="ECO:0000256" key="1">
    <source>
        <dbReference type="ARBA" id="ARBA00022723"/>
    </source>
</evidence>
<dbReference type="Proteomes" id="UP001165060">
    <property type="component" value="Unassembled WGS sequence"/>
</dbReference>
<evidence type="ECO:0000256" key="6">
    <source>
        <dbReference type="PROSITE-ProRule" id="PRU00023"/>
    </source>
</evidence>
<evidence type="ECO:0000256" key="7">
    <source>
        <dbReference type="SAM" id="MobiDB-lite"/>
    </source>
</evidence>
<comment type="caution">
    <text evidence="9">The sequence shown here is derived from an EMBL/GenBank/DDBJ whole genome shotgun (WGS) entry which is preliminary data.</text>
</comment>
<feature type="domain" description="RanBP2-type" evidence="8">
    <location>
        <begin position="184"/>
        <end position="203"/>
    </location>
</feature>
<dbReference type="InterPro" id="IPR001876">
    <property type="entry name" value="Znf_RanBP2"/>
</dbReference>
<evidence type="ECO:0000256" key="5">
    <source>
        <dbReference type="ARBA" id="ARBA00023043"/>
    </source>
</evidence>
<organism evidence="9 10">
    <name type="scientific">Tetraparma gracilis</name>
    <dbReference type="NCBI Taxonomy" id="2962635"/>
    <lineage>
        <taxon>Eukaryota</taxon>
        <taxon>Sar</taxon>
        <taxon>Stramenopiles</taxon>
        <taxon>Ochrophyta</taxon>
        <taxon>Bolidophyceae</taxon>
        <taxon>Parmales</taxon>
        <taxon>Triparmaceae</taxon>
        <taxon>Tetraparma</taxon>
    </lineage>
</organism>
<sequence length="280" mass="30739">MDSVASADNSVAHASLTPSLSSVPHPASPSHREKWSYEEEEFWWACLSNDLVQLEKMMTDYPDMPLTTPSADGSSPLYAAAFFDSNDVLSLLVTSHTIYVDLDQPNEDTGLTPLHACAAVGNLEAMKLLIKKGADVNRVSSKGTRPYDTAVHNRRKEIINFLEHQCPSRIVETLDDNTATIETWECALCSKSNPLDHAHCLCCGRPNHLLEHQEEEKHSHHNTLEEDALAEWADGGDDDNASPTGKEVHHLDGRNSVMSNLTTDPTLSAIPTSPSVVKFA</sequence>
<feature type="repeat" description="ANK" evidence="6">
    <location>
        <begin position="109"/>
        <end position="141"/>
    </location>
</feature>
<keyword evidence="1" id="KW-0479">Metal-binding</keyword>
<proteinExistence type="predicted"/>
<reference evidence="9 10" key="1">
    <citation type="journal article" date="2023" name="Commun. Biol.">
        <title>Genome analysis of Parmales, the sister group of diatoms, reveals the evolutionary specialization of diatoms from phago-mixotrophs to photoautotrophs.</title>
        <authorList>
            <person name="Ban H."/>
            <person name="Sato S."/>
            <person name="Yoshikawa S."/>
            <person name="Yamada K."/>
            <person name="Nakamura Y."/>
            <person name="Ichinomiya M."/>
            <person name="Sato N."/>
            <person name="Blanc-Mathieu R."/>
            <person name="Endo H."/>
            <person name="Kuwata A."/>
            <person name="Ogata H."/>
        </authorList>
    </citation>
    <scope>NUCLEOTIDE SEQUENCE [LARGE SCALE GENOMIC DNA]</scope>
</reference>
<dbReference type="PROSITE" id="PS50297">
    <property type="entry name" value="ANK_REP_REGION"/>
    <property type="match status" value="1"/>
</dbReference>
<dbReference type="Pfam" id="PF12796">
    <property type="entry name" value="Ank_2"/>
    <property type="match status" value="1"/>
</dbReference>
<evidence type="ECO:0000256" key="4">
    <source>
        <dbReference type="ARBA" id="ARBA00022833"/>
    </source>
</evidence>
<gene>
    <name evidence="9" type="ORF">TeGR_g10938</name>
</gene>
<dbReference type="SMART" id="SM00248">
    <property type="entry name" value="ANK"/>
    <property type="match status" value="2"/>
</dbReference>
<evidence type="ECO:0000256" key="3">
    <source>
        <dbReference type="ARBA" id="ARBA00022771"/>
    </source>
</evidence>
<keyword evidence="5 6" id="KW-0040">ANK repeat</keyword>
<dbReference type="PANTHER" id="PTHR24171">
    <property type="entry name" value="ANKYRIN REPEAT DOMAIN-CONTAINING PROTEIN 39-RELATED"/>
    <property type="match status" value="1"/>
</dbReference>
<protein>
    <recommendedName>
        <fullName evidence="8">RanBP2-type domain-containing protein</fullName>
    </recommendedName>
</protein>
<dbReference type="SUPFAM" id="SSF48403">
    <property type="entry name" value="Ankyrin repeat"/>
    <property type="match status" value="1"/>
</dbReference>
<dbReference type="EMBL" id="BRYB01000725">
    <property type="protein sequence ID" value="GMI36294.1"/>
    <property type="molecule type" value="Genomic_DNA"/>
</dbReference>
<feature type="compositionally biased region" description="Polar residues" evidence="7">
    <location>
        <begin position="256"/>
        <end position="280"/>
    </location>
</feature>
<dbReference type="PANTHER" id="PTHR24171:SF9">
    <property type="entry name" value="ANKYRIN REPEAT DOMAIN-CONTAINING PROTEIN 39"/>
    <property type="match status" value="1"/>
</dbReference>
<feature type="region of interest" description="Disordered" evidence="7">
    <location>
        <begin position="233"/>
        <end position="280"/>
    </location>
</feature>
<accession>A0ABQ6MZZ3</accession>
<keyword evidence="2" id="KW-0677">Repeat</keyword>
<dbReference type="PROSITE" id="PS50088">
    <property type="entry name" value="ANK_REPEAT"/>
    <property type="match status" value="1"/>
</dbReference>
<evidence type="ECO:0000313" key="9">
    <source>
        <dbReference type="EMBL" id="GMI36294.1"/>
    </source>
</evidence>
<dbReference type="Gene3D" id="1.25.40.20">
    <property type="entry name" value="Ankyrin repeat-containing domain"/>
    <property type="match status" value="1"/>
</dbReference>
<evidence type="ECO:0000256" key="2">
    <source>
        <dbReference type="ARBA" id="ARBA00022737"/>
    </source>
</evidence>
<keyword evidence="10" id="KW-1185">Reference proteome</keyword>
<evidence type="ECO:0000259" key="8">
    <source>
        <dbReference type="PROSITE" id="PS01358"/>
    </source>
</evidence>
<dbReference type="InterPro" id="IPR002110">
    <property type="entry name" value="Ankyrin_rpt"/>
</dbReference>
<keyword evidence="3" id="KW-0863">Zinc-finger</keyword>
<evidence type="ECO:0000313" key="10">
    <source>
        <dbReference type="Proteomes" id="UP001165060"/>
    </source>
</evidence>
<name>A0ABQ6MZZ3_9STRA</name>
<dbReference type="InterPro" id="IPR036770">
    <property type="entry name" value="Ankyrin_rpt-contain_sf"/>
</dbReference>
<keyword evidence="4" id="KW-0862">Zinc</keyword>
<dbReference type="PROSITE" id="PS01358">
    <property type="entry name" value="ZF_RANBP2_1"/>
    <property type="match status" value="1"/>
</dbReference>